<sequence>MARSLCFMTFAVLAMMLFVAYEVQARDCKAESNTFPGLCITKPPCLEACISEGFTDGKCSKILRRCICHKPCVFDEKMAKTGAETLAEEAKTLAAALLEEEIMDN</sequence>
<dbReference type="GO" id="GO:0006952">
    <property type="term" value="P:defense response"/>
    <property type="evidence" value="ECO:0000318"/>
    <property type="project" value="GO_Central"/>
</dbReference>
<dbReference type="PaxDb" id="4097-A0A1S4DJ66"/>
<evidence type="ECO:0000259" key="6">
    <source>
        <dbReference type="SMART" id="SM00505"/>
    </source>
</evidence>
<dbReference type="InterPro" id="IPR008176">
    <property type="entry name" value="Defensin_plant"/>
</dbReference>
<dbReference type="PRINTS" id="PR00288">
    <property type="entry name" value="PUROTHIONIN"/>
</dbReference>
<keyword evidence="3 5" id="KW-0732">Signal</keyword>
<dbReference type="SMR" id="A0A1S4DJ66"/>
<keyword evidence="4" id="KW-1015">Disulfide bond</keyword>
<accession>A0A1S4DJ66</accession>
<dbReference type="OMA" id="LRRCICH"/>
<dbReference type="AlphaFoldDB" id="A0A1S4DJ66"/>
<dbReference type="Proteomes" id="UP000790787">
    <property type="component" value="Unplaced"/>
</dbReference>
<evidence type="ECO:0000256" key="3">
    <source>
        <dbReference type="ARBA" id="ARBA00022729"/>
    </source>
</evidence>
<dbReference type="InterPro" id="IPR036574">
    <property type="entry name" value="Scorpion_toxin-like_sf"/>
</dbReference>
<dbReference type="CDD" id="cd00107">
    <property type="entry name" value="Knot1"/>
    <property type="match status" value="1"/>
</dbReference>
<feature type="chain" id="PRO_5010197438" evidence="5">
    <location>
        <begin position="26"/>
        <end position="105"/>
    </location>
</feature>
<dbReference type="SMART" id="SM00505">
    <property type="entry name" value="Knot1"/>
    <property type="match status" value="1"/>
</dbReference>
<dbReference type="Pfam" id="PF00304">
    <property type="entry name" value="Gamma-thionin"/>
    <property type="match status" value="1"/>
</dbReference>
<dbReference type="GeneID" id="107830314"/>
<dbReference type="PANTHER" id="PTHR33147:SF128">
    <property type="entry name" value="DEFENSIN-LIKE PROTEIN"/>
    <property type="match status" value="1"/>
</dbReference>
<gene>
    <name evidence="8" type="primary">LOC107830314</name>
</gene>
<dbReference type="InterPro" id="IPR003614">
    <property type="entry name" value="Knottins"/>
</dbReference>
<evidence type="ECO:0000256" key="2">
    <source>
        <dbReference type="ARBA" id="ARBA00022525"/>
    </source>
</evidence>
<keyword evidence="7" id="KW-1185">Reference proteome</keyword>
<evidence type="ECO:0000256" key="5">
    <source>
        <dbReference type="SAM" id="SignalP"/>
    </source>
</evidence>
<dbReference type="GO" id="GO:0005576">
    <property type="term" value="C:extracellular region"/>
    <property type="evidence" value="ECO:0007669"/>
    <property type="project" value="UniProtKB-SubCell"/>
</dbReference>
<keyword evidence="2" id="KW-0964">Secreted</keyword>
<feature type="domain" description="Knottins-like" evidence="6">
    <location>
        <begin position="27"/>
        <end position="72"/>
    </location>
</feature>
<proteinExistence type="predicted"/>
<dbReference type="RefSeq" id="XP_016513329.1">
    <property type="nucleotide sequence ID" value="XM_016657843.1"/>
</dbReference>
<dbReference type="PROSITE" id="PS00940">
    <property type="entry name" value="GAMMA_THIONIN"/>
    <property type="match status" value="1"/>
</dbReference>
<dbReference type="SUPFAM" id="SSF57095">
    <property type="entry name" value="Scorpion toxin-like"/>
    <property type="match status" value="1"/>
</dbReference>
<dbReference type="STRING" id="4097.A0A1S4DJ66"/>
<dbReference type="KEGG" id="nta:107830314"/>
<feature type="signal peptide" evidence="5">
    <location>
        <begin position="1"/>
        <end position="25"/>
    </location>
</feature>
<dbReference type="PANTHER" id="PTHR33147">
    <property type="entry name" value="DEFENSIN-LIKE PROTEIN 1"/>
    <property type="match status" value="1"/>
</dbReference>
<evidence type="ECO:0000313" key="8">
    <source>
        <dbReference type="RefSeq" id="XP_016513329.1"/>
    </source>
</evidence>
<organism evidence="7 8">
    <name type="scientific">Nicotiana tabacum</name>
    <name type="common">Common tobacco</name>
    <dbReference type="NCBI Taxonomy" id="4097"/>
    <lineage>
        <taxon>Eukaryota</taxon>
        <taxon>Viridiplantae</taxon>
        <taxon>Streptophyta</taxon>
        <taxon>Embryophyta</taxon>
        <taxon>Tracheophyta</taxon>
        <taxon>Spermatophyta</taxon>
        <taxon>Magnoliopsida</taxon>
        <taxon>eudicotyledons</taxon>
        <taxon>Gunneridae</taxon>
        <taxon>Pentapetalae</taxon>
        <taxon>asterids</taxon>
        <taxon>lamiids</taxon>
        <taxon>Solanales</taxon>
        <taxon>Solanaceae</taxon>
        <taxon>Nicotianoideae</taxon>
        <taxon>Nicotianeae</taxon>
        <taxon>Nicotiana</taxon>
    </lineage>
</organism>
<protein>
    <submittedName>
        <fullName evidence="8">Flower-specific defensin-like</fullName>
    </submittedName>
</protein>
<comment type="subcellular location">
    <subcellularLocation>
        <location evidence="1">Secreted</location>
    </subcellularLocation>
</comment>
<evidence type="ECO:0000313" key="7">
    <source>
        <dbReference type="Proteomes" id="UP000790787"/>
    </source>
</evidence>
<dbReference type="OrthoDB" id="1248372at2759"/>
<evidence type="ECO:0000256" key="4">
    <source>
        <dbReference type="ARBA" id="ARBA00023157"/>
    </source>
</evidence>
<dbReference type="Gene3D" id="3.30.30.10">
    <property type="entry name" value="Knottin, scorpion toxin-like"/>
    <property type="match status" value="1"/>
</dbReference>
<name>A0A1S4DJ66_TOBAC</name>
<evidence type="ECO:0000256" key="1">
    <source>
        <dbReference type="ARBA" id="ARBA00004613"/>
    </source>
</evidence>
<reference evidence="8" key="1">
    <citation type="submission" date="2025-08" db="UniProtKB">
        <authorList>
            <consortium name="RefSeq"/>
        </authorList>
    </citation>
    <scope>IDENTIFICATION</scope>
    <source>
        <tissue evidence="8">Leaf</tissue>
    </source>
</reference>